<evidence type="ECO:0000256" key="2">
    <source>
        <dbReference type="ARBA" id="ARBA00022833"/>
    </source>
</evidence>
<dbReference type="EMBL" id="JTDF01006353">
    <property type="protein sequence ID" value="KAF8565654.1"/>
    <property type="molecule type" value="Genomic_DNA"/>
</dbReference>
<dbReference type="Gene3D" id="2.10.110.10">
    <property type="entry name" value="Cysteine Rich Protein"/>
    <property type="match status" value="1"/>
</dbReference>
<sequence>MLEETKKTNLGESSEHVIVINPEDPKIPDFHNSLVVVERSPSLEETNVEITQRCFGCGKSAIGTELEGEIIEVLNGIYHKVCFKCRHCKRLLR</sequence>
<dbReference type="GO" id="GO:0046872">
    <property type="term" value="F:metal ion binding"/>
    <property type="evidence" value="ECO:0007669"/>
    <property type="project" value="UniProtKB-KW"/>
</dbReference>
<organism evidence="6 7">
    <name type="scientific">Paragonimus westermani</name>
    <dbReference type="NCBI Taxonomy" id="34504"/>
    <lineage>
        <taxon>Eukaryota</taxon>
        <taxon>Metazoa</taxon>
        <taxon>Spiralia</taxon>
        <taxon>Lophotrochozoa</taxon>
        <taxon>Platyhelminthes</taxon>
        <taxon>Trematoda</taxon>
        <taxon>Digenea</taxon>
        <taxon>Plagiorchiida</taxon>
        <taxon>Troglotremata</taxon>
        <taxon>Troglotrematidae</taxon>
        <taxon>Paragonimus</taxon>
    </lineage>
</organism>
<evidence type="ECO:0000313" key="6">
    <source>
        <dbReference type="EMBL" id="KAF8565654.1"/>
    </source>
</evidence>
<comment type="caution">
    <text evidence="6">The sequence shown here is derived from an EMBL/GenBank/DDBJ whole genome shotgun (WGS) entry which is preliminary data.</text>
</comment>
<dbReference type="PROSITE" id="PS50023">
    <property type="entry name" value="LIM_DOMAIN_2"/>
    <property type="match status" value="1"/>
</dbReference>
<keyword evidence="3 4" id="KW-0440">LIM domain</keyword>
<accession>A0A8T0DFF4</accession>
<protein>
    <recommendedName>
        <fullName evidence="5">LIM zinc-binding domain-containing protein</fullName>
    </recommendedName>
</protein>
<keyword evidence="2 4" id="KW-0862">Zinc</keyword>
<evidence type="ECO:0000259" key="5">
    <source>
        <dbReference type="PROSITE" id="PS50023"/>
    </source>
</evidence>
<evidence type="ECO:0000256" key="3">
    <source>
        <dbReference type="ARBA" id="ARBA00023038"/>
    </source>
</evidence>
<keyword evidence="1 4" id="KW-0479">Metal-binding</keyword>
<reference evidence="6 7" key="1">
    <citation type="submission" date="2019-07" db="EMBL/GenBank/DDBJ databases">
        <title>Annotation for the trematode Paragonimus westermani.</title>
        <authorList>
            <person name="Choi Y.-J."/>
        </authorList>
    </citation>
    <scope>NUCLEOTIDE SEQUENCE [LARGE SCALE GENOMIC DNA]</scope>
    <source>
        <strain evidence="6">180907_Pwestermani</strain>
    </source>
</reference>
<evidence type="ECO:0000256" key="1">
    <source>
        <dbReference type="ARBA" id="ARBA00022723"/>
    </source>
</evidence>
<proteinExistence type="predicted"/>
<gene>
    <name evidence="6" type="ORF">P879_10793</name>
</gene>
<dbReference type="PROSITE" id="PS00478">
    <property type="entry name" value="LIM_DOMAIN_1"/>
    <property type="match status" value="1"/>
</dbReference>
<keyword evidence="7" id="KW-1185">Reference proteome</keyword>
<evidence type="ECO:0000256" key="4">
    <source>
        <dbReference type="PROSITE-ProRule" id="PRU00125"/>
    </source>
</evidence>
<evidence type="ECO:0000313" key="7">
    <source>
        <dbReference type="Proteomes" id="UP000699462"/>
    </source>
</evidence>
<dbReference type="AlphaFoldDB" id="A0A8T0DFF4"/>
<dbReference type="OrthoDB" id="6129702at2759"/>
<dbReference type="InterPro" id="IPR001781">
    <property type="entry name" value="Znf_LIM"/>
</dbReference>
<feature type="domain" description="LIM zinc-binding" evidence="5">
    <location>
        <begin position="52"/>
        <end position="93"/>
    </location>
</feature>
<name>A0A8T0DFF4_9TREM</name>
<dbReference type="Proteomes" id="UP000699462">
    <property type="component" value="Unassembled WGS sequence"/>
</dbReference>